<dbReference type="FunFam" id="3.10.450.700:FF:000004">
    <property type="entry name" value="Transcriptional activator protein Pur-alpha"/>
    <property type="match status" value="1"/>
</dbReference>
<keyword evidence="4" id="KW-1185">Reference proteome</keyword>
<dbReference type="Gene3D" id="3.30.2450.30">
    <property type="match status" value="3"/>
</dbReference>
<dbReference type="AlphaFoldDB" id="A0A0L7L4C2"/>
<organism evidence="3 4">
    <name type="scientific">Operophtera brumata</name>
    <name type="common">Winter moth</name>
    <name type="synonym">Phalaena brumata</name>
    <dbReference type="NCBI Taxonomy" id="104452"/>
    <lineage>
        <taxon>Eukaryota</taxon>
        <taxon>Metazoa</taxon>
        <taxon>Ecdysozoa</taxon>
        <taxon>Arthropoda</taxon>
        <taxon>Hexapoda</taxon>
        <taxon>Insecta</taxon>
        <taxon>Pterygota</taxon>
        <taxon>Neoptera</taxon>
        <taxon>Endopterygota</taxon>
        <taxon>Lepidoptera</taxon>
        <taxon>Glossata</taxon>
        <taxon>Ditrysia</taxon>
        <taxon>Geometroidea</taxon>
        <taxon>Geometridae</taxon>
        <taxon>Larentiinae</taxon>
        <taxon>Operophtera</taxon>
    </lineage>
</organism>
<sequence>MLQIQSKRFYLDVKQNRRGRFIKVAEIGADGRRSQIFLAMSTAAEFRDHLSSFSDYYSSLGPPNPENVPEDGKLKSEMMLKDNRRYYLDLKENSRGRFLRVSQTLSRGGPRSQDNRRYYLDLKENSRGRFLRVSQTLSRGGPRSQVALYIRQPALLPVSEGELARSLPARIADAVARGAALAGRADNRRYYLDLKENSRGRFLRVSQTLSRGGPRSQVALPAQGMIEFRDALTDLLDDFGADDAQYKGELPEGRHLRVDNKNFYFDIGQNNRGIYMKVSEVKSNFRTAITVPEKCWGRFRDILNEYCEKMTHSREARLIGFDSRAAFLADSDTQLHTDRRLSVCHTAHEHGGNRGAAPARPAHVD</sequence>
<dbReference type="Gene3D" id="3.10.450.700">
    <property type="match status" value="1"/>
</dbReference>
<dbReference type="GO" id="GO:0032422">
    <property type="term" value="F:purine-rich negative regulatory element binding"/>
    <property type="evidence" value="ECO:0007669"/>
    <property type="project" value="InterPro"/>
</dbReference>
<evidence type="ECO:0000256" key="1">
    <source>
        <dbReference type="ARBA" id="ARBA00009251"/>
    </source>
</evidence>
<name>A0A0L7L4C2_OPEBR</name>
<dbReference type="SMART" id="SM00712">
    <property type="entry name" value="PUR"/>
    <property type="match status" value="5"/>
</dbReference>
<keyword evidence="2" id="KW-0238">DNA-binding</keyword>
<dbReference type="PANTHER" id="PTHR12611:SF0">
    <property type="entry name" value="PURINE-RICH BINDING PROTEIN-ALPHA, ISOFORM B"/>
    <property type="match status" value="1"/>
</dbReference>
<dbReference type="EMBL" id="JTDY01003109">
    <property type="protein sequence ID" value="KOB70134.1"/>
    <property type="molecule type" value="Genomic_DNA"/>
</dbReference>
<dbReference type="InterPro" id="IPR006628">
    <property type="entry name" value="PUR-bd_fam"/>
</dbReference>
<comment type="caution">
    <text evidence="3">The sequence shown here is derived from an EMBL/GenBank/DDBJ whole genome shotgun (WGS) entry which is preliminary data.</text>
</comment>
<dbReference type="GO" id="GO:0000977">
    <property type="term" value="F:RNA polymerase II transcription regulatory region sequence-specific DNA binding"/>
    <property type="evidence" value="ECO:0007669"/>
    <property type="project" value="InterPro"/>
</dbReference>
<dbReference type="Pfam" id="PF04845">
    <property type="entry name" value="PurA"/>
    <property type="match status" value="2"/>
</dbReference>
<dbReference type="FunFam" id="3.30.2450.30:FF:000001">
    <property type="entry name" value="Purine-rich element binding protein A"/>
    <property type="match status" value="1"/>
</dbReference>
<dbReference type="PANTHER" id="PTHR12611">
    <property type="entry name" value="PUR-TRANSCRIPTIONAL ACTIVATOR"/>
    <property type="match status" value="1"/>
</dbReference>
<accession>A0A0L7L4C2</accession>
<protein>
    <submittedName>
        <fullName evidence="3">Pur-alpha</fullName>
    </submittedName>
</protein>
<dbReference type="Proteomes" id="UP000037510">
    <property type="component" value="Unassembled WGS sequence"/>
</dbReference>
<gene>
    <name evidence="3" type="ORF">OBRU01_12171</name>
</gene>
<dbReference type="GO" id="GO:0000981">
    <property type="term" value="F:DNA-binding transcription factor activity, RNA polymerase II-specific"/>
    <property type="evidence" value="ECO:0007669"/>
    <property type="project" value="TreeGrafter"/>
</dbReference>
<proteinExistence type="inferred from homology"/>
<reference evidence="3 4" key="1">
    <citation type="journal article" date="2015" name="Genome Biol. Evol.">
        <title>The genome of winter moth (Operophtera brumata) provides a genomic perspective on sexual dimorphism and phenology.</title>
        <authorList>
            <person name="Derks M.F."/>
            <person name="Smit S."/>
            <person name="Salis L."/>
            <person name="Schijlen E."/>
            <person name="Bossers A."/>
            <person name="Mateman C."/>
            <person name="Pijl A.S."/>
            <person name="de Ridder D."/>
            <person name="Groenen M.A."/>
            <person name="Visser M.E."/>
            <person name="Megens H.J."/>
        </authorList>
    </citation>
    <scope>NUCLEOTIDE SEQUENCE [LARGE SCALE GENOMIC DNA]</scope>
    <source>
        <strain evidence="3">WM2013NL</strain>
        <tissue evidence="3">Head and thorax</tissue>
    </source>
</reference>
<evidence type="ECO:0000256" key="2">
    <source>
        <dbReference type="ARBA" id="ARBA00023125"/>
    </source>
</evidence>
<evidence type="ECO:0000313" key="3">
    <source>
        <dbReference type="EMBL" id="KOB70134.1"/>
    </source>
</evidence>
<dbReference type="GO" id="GO:0005634">
    <property type="term" value="C:nucleus"/>
    <property type="evidence" value="ECO:0007669"/>
    <property type="project" value="TreeGrafter"/>
</dbReference>
<evidence type="ECO:0000313" key="4">
    <source>
        <dbReference type="Proteomes" id="UP000037510"/>
    </source>
</evidence>
<dbReference type="STRING" id="104452.A0A0L7L4C2"/>
<comment type="similarity">
    <text evidence="1">Belongs to the PUR DNA-binding protein family.</text>
</comment>